<organism evidence="3 4">
    <name type="scientific">Ancylostoma ceylanicum</name>
    <dbReference type="NCBI Taxonomy" id="53326"/>
    <lineage>
        <taxon>Eukaryota</taxon>
        <taxon>Metazoa</taxon>
        <taxon>Ecdysozoa</taxon>
        <taxon>Nematoda</taxon>
        <taxon>Chromadorea</taxon>
        <taxon>Rhabditida</taxon>
        <taxon>Rhabditina</taxon>
        <taxon>Rhabditomorpha</taxon>
        <taxon>Strongyloidea</taxon>
        <taxon>Ancylostomatidae</taxon>
        <taxon>Ancylostomatinae</taxon>
        <taxon>Ancylostoma</taxon>
    </lineage>
</organism>
<evidence type="ECO:0000256" key="2">
    <source>
        <dbReference type="SAM" id="SignalP"/>
    </source>
</evidence>
<reference evidence="4" key="1">
    <citation type="journal article" date="2015" name="Nat. Genet.">
        <title>The genome and transcriptome of the zoonotic hookworm Ancylostoma ceylanicum identify infection-specific gene families.</title>
        <authorList>
            <person name="Schwarz E.M."/>
            <person name="Hu Y."/>
            <person name="Antoshechkin I."/>
            <person name="Miller M.M."/>
            <person name="Sternberg P.W."/>
            <person name="Aroian R.V."/>
        </authorList>
    </citation>
    <scope>NUCLEOTIDE SEQUENCE</scope>
    <source>
        <strain evidence="4">HY135</strain>
    </source>
</reference>
<protein>
    <recommendedName>
        <fullName evidence="5">Neuropeptide-like protein 31 family protein</fullName>
    </recommendedName>
</protein>
<evidence type="ECO:0000313" key="3">
    <source>
        <dbReference type="EMBL" id="EYC22926.1"/>
    </source>
</evidence>
<comment type="caution">
    <text evidence="3">The sequence shown here is derived from an EMBL/GenBank/DDBJ whole genome shotgun (WGS) entry which is preliminary data.</text>
</comment>
<accession>A0A016V6M4</accession>
<keyword evidence="4" id="KW-1185">Reference proteome</keyword>
<sequence length="68" mass="7068">MAPFHFVIFAILLAMCTFTSMTEAQLFGGMYGCGLGYGGWGYGMGMYGGYGYGGFGCGLGGFGGWMGK</sequence>
<keyword evidence="1" id="KW-0812">Transmembrane</keyword>
<dbReference type="EMBL" id="JARK01001352">
    <property type="protein sequence ID" value="EYC22926.1"/>
    <property type="molecule type" value="Genomic_DNA"/>
</dbReference>
<dbReference type="AlphaFoldDB" id="A0A016V6M4"/>
<name>A0A016V6M4_9BILA</name>
<proteinExistence type="predicted"/>
<feature type="transmembrane region" description="Helical" evidence="1">
    <location>
        <begin position="48"/>
        <end position="67"/>
    </location>
</feature>
<keyword evidence="1" id="KW-0472">Membrane</keyword>
<gene>
    <name evidence="3" type="primary">Acey_s0016.g3020</name>
    <name evidence="3" type="ORF">Y032_0016g3020</name>
</gene>
<dbReference type="Proteomes" id="UP000024635">
    <property type="component" value="Unassembled WGS sequence"/>
</dbReference>
<evidence type="ECO:0000256" key="1">
    <source>
        <dbReference type="SAM" id="Phobius"/>
    </source>
</evidence>
<evidence type="ECO:0008006" key="5">
    <source>
        <dbReference type="Google" id="ProtNLM"/>
    </source>
</evidence>
<feature type="signal peptide" evidence="2">
    <location>
        <begin position="1"/>
        <end position="24"/>
    </location>
</feature>
<keyword evidence="2" id="KW-0732">Signal</keyword>
<keyword evidence="1" id="KW-1133">Transmembrane helix</keyword>
<evidence type="ECO:0000313" key="4">
    <source>
        <dbReference type="Proteomes" id="UP000024635"/>
    </source>
</evidence>
<feature type="chain" id="PRO_5001489720" description="Neuropeptide-like protein 31 family protein" evidence="2">
    <location>
        <begin position="25"/>
        <end position="68"/>
    </location>
</feature>